<dbReference type="GeneID" id="8384728"/>
<evidence type="ECO:0000313" key="2">
    <source>
        <dbReference type="Proteomes" id="UP000002071"/>
    </source>
</evidence>
<proteinExistence type="predicted"/>
<sequence length="120" mass="13362">MRVVHEPADGDETRTLATDIQMAEGVLAKVRGLRFRRSLPDDYALVFPFGHAGRRDIDMLFVRTSIDVLWISDNRVQQVKTLRPWIGFGLARADCVIELPPGVADGVEAGDRVLVESEDS</sequence>
<dbReference type="EMBL" id="CP001687">
    <property type="protein sequence ID" value="ACV12593.1"/>
    <property type="molecule type" value="Genomic_DNA"/>
</dbReference>
<dbReference type="AlphaFoldDB" id="C7NMF4"/>
<dbReference type="KEGG" id="hut:Huta_2427"/>
<keyword evidence="2" id="KW-1185">Reference proteome</keyword>
<dbReference type="Proteomes" id="UP000002071">
    <property type="component" value="Chromosome"/>
</dbReference>
<name>C7NMF4_HALUD</name>
<protein>
    <recommendedName>
        <fullName evidence="3">DUF192 domain-containing protein</fullName>
    </recommendedName>
</protein>
<dbReference type="InterPro" id="IPR003795">
    <property type="entry name" value="DUF192"/>
</dbReference>
<reference evidence="1 2" key="1">
    <citation type="journal article" date="2009" name="Stand. Genomic Sci.">
        <title>Complete genome sequence of Halorhabdus utahensis type strain (AX-2).</title>
        <authorList>
            <person name="Anderson I."/>
            <person name="Tindall B.J."/>
            <person name="Pomrenke H."/>
            <person name="Goker M."/>
            <person name="Lapidus A."/>
            <person name="Nolan M."/>
            <person name="Copeland A."/>
            <person name="Glavina Del Rio T."/>
            <person name="Chen F."/>
            <person name="Tice H."/>
            <person name="Cheng J.F."/>
            <person name="Lucas S."/>
            <person name="Chertkov O."/>
            <person name="Bruce D."/>
            <person name="Brettin T."/>
            <person name="Detter J.C."/>
            <person name="Han C."/>
            <person name="Goodwin L."/>
            <person name="Land M."/>
            <person name="Hauser L."/>
            <person name="Chang Y.J."/>
            <person name="Jeffries C.D."/>
            <person name="Pitluck S."/>
            <person name="Pati A."/>
            <person name="Mavromatis K."/>
            <person name="Ivanova N."/>
            <person name="Ovchinnikova G."/>
            <person name="Chen A."/>
            <person name="Palaniappan K."/>
            <person name="Chain P."/>
            <person name="Rohde M."/>
            <person name="Bristow J."/>
            <person name="Eisen J.A."/>
            <person name="Markowitz V."/>
            <person name="Hugenholtz P."/>
            <person name="Kyrpides N.C."/>
            <person name="Klenk H.P."/>
        </authorList>
    </citation>
    <scope>NUCLEOTIDE SEQUENCE [LARGE SCALE GENOMIC DNA]</scope>
    <source>
        <strain evidence="2">DSM 12940 / JCM 11049 / AX-2</strain>
    </source>
</reference>
<dbReference type="Pfam" id="PF02643">
    <property type="entry name" value="DUF192"/>
    <property type="match status" value="1"/>
</dbReference>
<dbReference type="RefSeq" id="WP_015790159.1">
    <property type="nucleotide sequence ID" value="NC_013158.1"/>
</dbReference>
<gene>
    <name evidence="1" type="ordered locus">Huta_2427</name>
</gene>
<dbReference type="eggNOG" id="arCOG03113">
    <property type="taxonomic scope" value="Archaea"/>
</dbReference>
<dbReference type="OrthoDB" id="64208at2157"/>
<dbReference type="STRING" id="519442.Huta_2427"/>
<dbReference type="HOGENOM" id="CLU_097039_4_2_2"/>
<organism evidence="1 2">
    <name type="scientific">Halorhabdus utahensis (strain DSM 12940 / JCM 11049 / AX-2)</name>
    <dbReference type="NCBI Taxonomy" id="519442"/>
    <lineage>
        <taxon>Archaea</taxon>
        <taxon>Methanobacteriati</taxon>
        <taxon>Methanobacteriota</taxon>
        <taxon>Stenosarchaea group</taxon>
        <taxon>Halobacteria</taxon>
        <taxon>Halobacteriales</taxon>
        <taxon>Haloarculaceae</taxon>
        <taxon>Halorhabdus</taxon>
    </lineage>
</organism>
<dbReference type="InterPro" id="IPR038695">
    <property type="entry name" value="Saro_0823-like_sf"/>
</dbReference>
<evidence type="ECO:0008006" key="3">
    <source>
        <dbReference type="Google" id="ProtNLM"/>
    </source>
</evidence>
<evidence type="ECO:0000313" key="1">
    <source>
        <dbReference type="EMBL" id="ACV12593.1"/>
    </source>
</evidence>
<accession>C7NMF4</accession>
<dbReference type="Gene3D" id="2.60.120.1140">
    <property type="entry name" value="Protein of unknown function DUF192"/>
    <property type="match status" value="1"/>
</dbReference>